<dbReference type="PANTHER" id="PTHR30372">
    <property type="entry name" value="LIPID-A-DISACCHARIDE SYNTHASE"/>
    <property type="match status" value="1"/>
</dbReference>
<keyword evidence="7 12" id="KW-0808">Transferase</keyword>
<keyword evidence="5" id="KW-0441">Lipid A biosynthesis</keyword>
<keyword evidence="11" id="KW-1133">Transmembrane helix</keyword>
<comment type="function">
    <text evidence="1">Condensation of UDP-2,3-diacylglucosamine and 2,3-diacylglucosamine-1-phosphate to form lipid A disaccharide, a precursor of lipid A, a phosphorylated glycolipid that anchors the lipopolysaccharide to the outer membrane of the cell.</text>
</comment>
<dbReference type="KEGG" id="chu:CHU_1391"/>
<keyword evidence="13" id="KW-1185">Reference proteome</keyword>
<comment type="catalytic activity">
    <reaction evidence="9">
        <text>a lipid X + a UDP-2-N,3-O-bis[(3R)-3-hydroxyacyl]-alpha-D-glucosamine = a lipid A disaccharide + UDP + H(+)</text>
        <dbReference type="Rhea" id="RHEA:67828"/>
        <dbReference type="ChEBI" id="CHEBI:15378"/>
        <dbReference type="ChEBI" id="CHEBI:58223"/>
        <dbReference type="ChEBI" id="CHEBI:137748"/>
        <dbReference type="ChEBI" id="CHEBI:176338"/>
        <dbReference type="ChEBI" id="CHEBI:176343"/>
        <dbReference type="EC" id="2.4.1.182"/>
    </reaction>
</comment>
<evidence type="ECO:0000256" key="3">
    <source>
        <dbReference type="ARBA" id="ARBA00020902"/>
    </source>
</evidence>
<evidence type="ECO:0000256" key="5">
    <source>
        <dbReference type="ARBA" id="ARBA00022556"/>
    </source>
</evidence>
<keyword evidence="4" id="KW-0444">Lipid biosynthesis</keyword>
<sequence>MKYYLICGERSGDLHASNLIKALKTKDAEAKIRGIGGDLSKAAGMKLHAHYKDIAFMGFVEVFLNLFTIFNVLRKAKKDILAFQPDAIILVDFSGFNMKIAAFCKENNIKVFYYISPKVWAWNTKRAYKIKKLVDHMFVILPFEKEFFATYDYKVDYVGNPLRDAIASFTPNNNFIQKHQLNAEKKLVAILPGSRFQEVTMLLDRMVEVAFDFPNIQFVIAAVSNLDSAMYEPYKRHNVKIVTDETYDLLLHARAAVVASGTATLETCLFNVPQVVCYRLNTLSYYIAKAVLSVKYISLVNLIVDKPIVKELIQGDCTIQNIRAELEQLLPETAYRKDMIAGYHEVSSRVGDTGVSEKTARLIIQYLKGEPEYVHELN</sequence>
<dbReference type="NCBIfam" id="TIGR00215">
    <property type="entry name" value="lpxB"/>
    <property type="match status" value="1"/>
</dbReference>
<feature type="transmembrane region" description="Helical" evidence="11">
    <location>
        <begin position="54"/>
        <end position="73"/>
    </location>
</feature>
<evidence type="ECO:0000313" key="12">
    <source>
        <dbReference type="EMBL" id="ABG58662.1"/>
    </source>
</evidence>
<dbReference type="PANTHER" id="PTHR30372:SF4">
    <property type="entry name" value="LIPID-A-DISACCHARIDE SYNTHASE, MITOCHONDRIAL-RELATED"/>
    <property type="match status" value="1"/>
</dbReference>
<evidence type="ECO:0000256" key="2">
    <source>
        <dbReference type="ARBA" id="ARBA00012687"/>
    </source>
</evidence>
<dbReference type="SUPFAM" id="SSF53756">
    <property type="entry name" value="UDP-Glycosyltransferase/glycogen phosphorylase"/>
    <property type="match status" value="1"/>
</dbReference>
<keyword evidence="11" id="KW-0472">Membrane</keyword>
<dbReference type="Gene3D" id="3.40.50.2000">
    <property type="entry name" value="Glycogen Phosphorylase B"/>
    <property type="match status" value="2"/>
</dbReference>
<evidence type="ECO:0000256" key="9">
    <source>
        <dbReference type="ARBA" id="ARBA00048975"/>
    </source>
</evidence>
<dbReference type="AlphaFoldDB" id="A0A6N4SQU0"/>
<accession>A0A6N4SQU0</accession>
<evidence type="ECO:0000256" key="10">
    <source>
        <dbReference type="NCBIfam" id="TIGR00215"/>
    </source>
</evidence>
<dbReference type="RefSeq" id="WP_011584777.1">
    <property type="nucleotide sequence ID" value="NC_008255.1"/>
</dbReference>
<reference evidence="12 13" key="1">
    <citation type="journal article" date="2007" name="Appl. Environ. Microbiol.">
        <title>Genome sequence of the cellulolytic gliding bacterium Cytophaga hutchinsonii.</title>
        <authorList>
            <person name="Xie G."/>
            <person name="Bruce D.C."/>
            <person name="Challacombe J.F."/>
            <person name="Chertkov O."/>
            <person name="Detter J.C."/>
            <person name="Gilna P."/>
            <person name="Han C.S."/>
            <person name="Lucas S."/>
            <person name="Misra M."/>
            <person name="Myers G.L."/>
            <person name="Richardson P."/>
            <person name="Tapia R."/>
            <person name="Thayer N."/>
            <person name="Thompson L.S."/>
            <person name="Brettin T.S."/>
            <person name="Henrissat B."/>
            <person name="Wilson D.B."/>
            <person name="McBride M.J."/>
        </authorList>
    </citation>
    <scope>NUCLEOTIDE SEQUENCE [LARGE SCALE GENOMIC DNA]</scope>
    <source>
        <strain evidence="13">ATCC 33406 / DSM 1761 / CIP 103989 / NBRC 15051 / NCIMB 9469 / D465</strain>
    </source>
</reference>
<evidence type="ECO:0000256" key="6">
    <source>
        <dbReference type="ARBA" id="ARBA00022676"/>
    </source>
</evidence>
<dbReference type="GO" id="GO:0009245">
    <property type="term" value="P:lipid A biosynthetic process"/>
    <property type="evidence" value="ECO:0007669"/>
    <property type="project" value="UniProtKB-UniRule"/>
</dbReference>
<evidence type="ECO:0000256" key="7">
    <source>
        <dbReference type="ARBA" id="ARBA00022679"/>
    </source>
</evidence>
<dbReference type="InterPro" id="IPR003835">
    <property type="entry name" value="Glyco_trans_19"/>
</dbReference>
<name>A0A6N4SQU0_CYTH3</name>
<dbReference type="GO" id="GO:0016020">
    <property type="term" value="C:membrane"/>
    <property type="evidence" value="ECO:0007669"/>
    <property type="project" value="GOC"/>
</dbReference>
<dbReference type="OrthoDB" id="9801642at2"/>
<dbReference type="EC" id="2.4.1.182" evidence="2 10"/>
<dbReference type="Pfam" id="PF02684">
    <property type="entry name" value="LpxB"/>
    <property type="match status" value="1"/>
</dbReference>
<keyword evidence="8" id="KW-0443">Lipid metabolism</keyword>
<evidence type="ECO:0000256" key="4">
    <source>
        <dbReference type="ARBA" id="ARBA00022516"/>
    </source>
</evidence>
<dbReference type="GO" id="GO:0008915">
    <property type="term" value="F:lipid-A-disaccharide synthase activity"/>
    <property type="evidence" value="ECO:0007669"/>
    <property type="project" value="UniProtKB-UniRule"/>
</dbReference>
<evidence type="ECO:0000313" key="13">
    <source>
        <dbReference type="Proteomes" id="UP000001822"/>
    </source>
</evidence>
<dbReference type="EMBL" id="CP000383">
    <property type="protein sequence ID" value="ABG58662.1"/>
    <property type="molecule type" value="Genomic_DNA"/>
</dbReference>
<protein>
    <recommendedName>
        <fullName evidence="3 10">Lipid-A-disaccharide synthase</fullName>
        <ecNumber evidence="2 10">2.4.1.182</ecNumber>
    </recommendedName>
</protein>
<dbReference type="Proteomes" id="UP000001822">
    <property type="component" value="Chromosome"/>
</dbReference>
<evidence type="ECO:0000256" key="8">
    <source>
        <dbReference type="ARBA" id="ARBA00023098"/>
    </source>
</evidence>
<proteinExistence type="predicted"/>
<keyword evidence="11" id="KW-0812">Transmembrane</keyword>
<evidence type="ECO:0000256" key="11">
    <source>
        <dbReference type="SAM" id="Phobius"/>
    </source>
</evidence>
<evidence type="ECO:0000256" key="1">
    <source>
        <dbReference type="ARBA" id="ARBA00002056"/>
    </source>
</evidence>
<organism evidence="12 13">
    <name type="scientific">Cytophaga hutchinsonii (strain ATCC 33406 / DSM 1761 / CIP 103989 / NBRC 15051 / NCIMB 9469 / D465)</name>
    <dbReference type="NCBI Taxonomy" id="269798"/>
    <lineage>
        <taxon>Bacteria</taxon>
        <taxon>Pseudomonadati</taxon>
        <taxon>Bacteroidota</taxon>
        <taxon>Cytophagia</taxon>
        <taxon>Cytophagales</taxon>
        <taxon>Cytophagaceae</taxon>
        <taxon>Cytophaga</taxon>
    </lineage>
</organism>
<dbReference type="GO" id="GO:0005543">
    <property type="term" value="F:phospholipid binding"/>
    <property type="evidence" value="ECO:0007669"/>
    <property type="project" value="TreeGrafter"/>
</dbReference>
<keyword evidence="6 12" id="KW-0328">Glycosyltransferase</keyword>
<gene>
    <name evidence="12" type="primary">lpxB</name>
    <name evidence="12" type="ordered locus">CHU_1391</name>
</gene>